<organism evidence="1 4">
    <name type="scientific">Clostridium pasteurianum DSM 525 = ATCC 6013</name>
    <dbReference type="NCBI Taxonomy" id="1262449"/>
    <lineage>
        <taxon>Bacteria</taxon>
        <taxon>Bacillati</taxon>
        <taxon>Bacillota</taxon>
        <taxon>Clostridia</taxon>
        <taxon>Eubacteriales</taxon>
        <taxon>Clostridiaceae</taxon>
        <taxon>Clostridium</taxon>
    </lineage>
</organism>
<evidence type="ECO:0000313" key="1">
    <source>
        <dbReference type="EMBL" id="AJA51209.1"/>
    </source>
</evidence>
<protein>
    <submittedName>
        <fullName evidence="2">Xylose isomerase domain-containing protein</fullName>
    </submittedName>
</protein>
<dbReference type="GO" id="GO:0016853">
    <property type="term" value="F:isomerase activity"/>
    <property type="evidence" value="ECO:0007669"/>
    <property type="project" value="UniProtKB-KW"/>
</dbReference>
<dbReference type="RefSeq" id="WP_003444435.1">
    <property type="nucleotide sequence ID" value="NZ_ANZB01000005.1"/>
</dbReference>
<keyword evidence="2" id="KW-0413">Isomerase</keyword>
<dbReference type="EMBL" id="CP009268">
    <property type="protein sequence ID" value="AJA51209.1"/>
    <property type="molecule type" value="Genomic_DNA"/>
</dbReference>
<dbReference type="KEGG" id="cpat:CLPA_c11210"/>
<dbReference type="InterPro" id="IPR036237">
    <property type="entry name" value="Xyl_isomerase-like_sf"/>
</dbReference>
<reference evidence="2" key="2">
    <citation type="submission" date="2015-10" db="EMBL/GenBank/DDBJ databases">
        <title>Improved Draft Genome Sequence of Clostridium pasteurianum Strain ATCC 6013 (DSM 525) Using a Hybrid Next-Generation Sequencing Approach.</title>
        <authorList>
            <person name="Pyne M.E."/>
            <person name="Utturkar S.M."/>
            <person name="Brown S.D."/>
            <person name="Moo-Young M."/>
            <person name="Chung D.A."/>
            <person name="Chou P.C."/>
        </authorList>
    </citation>
    <scope>NUCLEOTIDE SEQUENCE</scope>
    <source>
        <strain evidence="2">ATCC 6013</strain>
    </source>
</reference>
<sequence length="58" mass="6761">MLPYDGNIEWKKIKNQIDNTHYSGAISLEIEQGTHEKYRNMSAEEFLRRAFISASNLT</sequence>
<accession>A0A0H3J074</accession>
<evidence type="ECO:0000313" key="4">
    <source>
        <dbReference type="Proteomes" id="UP000030905"/>
    </source>
</evidence>
<dbReference type="Gene3D" id="3.20.20.150">
    <property type="entry name" value="Divalent-metal-dependent TIM barrel enzymes"/>
    <property type="match status" value="1"/>
</dbReference>
<dbReference type="PATRIC" id="fig|1262449.3.peg.1843"/>
<dbReference type="SUPFAM" id="SSF51658">
    <property type="entry name" value="Xylose isomerase-like"/>
    <property type="match status" value="1"/>
</dbReference>
<proteinExistence type="predicted"/>
<reference evidence="2 3" key="3">
    <citation type="journal article" name="Genome Announc.">
        <title>Improved Draft Genome Sequence of Clostridium pasteurianum Strain ATCC 6013 (DSM 525) Using a Hybrid Next-Generation Sequencing Approach.</title>
        <authorList>
            <person name="Pyne M.E."/>
            <person name="Utturkar S."/>
            <person name="Brown S.D."/>
            <person name="Moo-Young M."/>
            <person name="Chung D.A."/>
            <person name="Chou C.P."/>
        </authorList>
    </citation>
    <scope>NUCLEOTIDE SEQUENCE [LARGE SCALE GENOMIC DNA]</scope>
    <source>
        <strain evidence="2 3">ATCC 6013</strain>
    </source>
</reference>
<dbReference type="Proteomes" id="UP000028042">
    <property type="component" value="Unassembled WGS sequence"/>
</dbReference>
<dbReference type="GeneID" id="93076301"/>
<keyword evidence="4" id="KW-1185">Reference proteome</keyword>
<dbReference type="AlphaFoldDB" id="A0A0H3J074"/>
<evidence type="ECO:0000313" key="3">
    <source>
        <dbReference type="Proteomes" id="UP000028042"/>
    </source>
</evidence>
<reference evidence="1 4" key="1">
    <citation type="journal article" date="2015" name="Genome Announc.">
        <title>Complete Genome Sequence of the Nitrogen-Fixing and Solvent-Producing Clostridium pasteurianum DSM 525.</title>
        <authorList>
            <person name="Poehlein A."/>
            <person name="Grosse-Honebrink A."/>
            <person name="Zhang Y."/>
            <person name="Minton N.P."/>
            <person name="Daniel R."/>
        </authorList>
    </citation>
    <scope>NUCLEOTIDE SEQUENCE [LARGE SCALE GENOMIC DNA]</scope>
    <source>
        <strain evidence="1">DSM 525</strain>
        <strain evidence="4">DSM 525 / ATCC 6013</strain>
    </source>
</reference>
<dbReference type="Proteomes" id="UP000030905">
    <property type="component" value="Chromosome"/>
</dbReference>
<evidence type="ECO:0000313" key="2">
    <source>
        <dbReference type="EMBL" id="KRU12783.1"/>
    </source>
</evidence>
<gene>
    <name evidence="1" type="ORF">CLPA_c11210</name>
    <name evidence="2" type="ORF">CP6013_02031</name>
</gene>
<dbReference type="KEGG" id="cpae:CPAST_c11210"/>
<dbReference type="EMBL" id="JPGY02000001">
    <property type="protein sequence ID" value="KRU12783.1"/>
    <property type="molecule type" value="Genomic_DNA"/>
</dbReference>
<name>A0A0H3J074_CLOPA</name>